<keyword evidence="5 7" id="KW-1133">Transmembrane helix</keyword>
<keyword evidence="10" id="KW-1185">Reference proteome</keyword>
<evidence type="ECO:0000256" key="1">
    <source>
        <dbReference type="ARBA" id="ARBA00004651"/>
    </source>
</evidence>
<evidence type="ECO:0000313" key="10">
    <source>
        <dbReference type="Proteomes" id="UP000663570"/>
    </source>
</evidence>
<dbReference type="RefSeq" id="WP_206253303.1">
    <property type="nucleotide sequence ID" value="NZ_CP071060.1"/>
</dbReference>
<feature type="transmembrane region" description="Helical" evidence="7">
    <location>
        <begin position="165"/>
        <end position="187"/>
    </location>
</feature>
<dbReference type="PANTHER" id="PTHR30012:SF0">
    <property type="entry name" value="TYPE II SECRETION SYSTEM PROTEIN F-RELATED"/>
    <property type="match status" value="1"/>
</dbReference>
<evidence type="ECO:0000256" key="4">
    <source>
        <dbReference type="ARBA" id="ARBA00022692"/>
    </source>
</evidence>
<dbReference type="PANTHER" id="PTHR30012">
    <property type="entry name" value="GENERAL SECRETION PATHWAY PROTEIN"/>
    <property type="match status" value="1"/>
</dbReference>
<evidence type="ECO:0000256" key="3">
    <source>
        <dbReference type="ARBA" id="ARBA00022475"/>
    </source>
</evidence>
<proteinExistence type="inferred from homology"/>
<dbReference type="Pfam" id="PF00482">
    <property type="entry name" value="T2SSF"/>
    <property type="match status" value="2"/>
</dbReference>
<feature type="domain" description="Type II secretion system protein GspF" evidence="8">
    <location>
        <begin position="270"/>
        <end position="389"/>
    </location>
</feature>
<reference evidence="9 10" key="1">
    <citation type="submission" date="2021-02" db="EMBL/GenBank/DDBJ databases">
        <title>Niveibacterium changnyeongensis HC41.</title>
        <authorList>
            <person name="Kang M."/>
        </authorList>
    </citation>
    <scope>NUCLEOTIDE SEQUENCE [LARGE SCALE GENOMIC DNA]</scope>
    <source>
        <strain evidence="9 10">HC41</strain>
    </source>
</reference>
<sequence>MEIKYRAIDASGAEVSGQLTADSESQAIDLLTERGLVPLSVNVARERVSRRAGNRAATSAQRALAIREVATLLTSGVGLVEAIENLAHAHRNDSIGAAFSDLKVRLLAGESFSSSLAALPVEFPDYVYVLARTGELTGKLGPSLHDAADQMDYDEQTRQEARNALVYPAILIATGIGAVMLIFAVVVPRFAGMLKNPKADLPTISVWVLQGGVFFREHMLPIFAALVVLGILLARALKQRDSRNRMLNLAASLPFLGPWVESMTVARWSSILAVLVENRVPIIDALEQARASSVLTNFSHRLDLAQRDVKAGKRLADALELHRVVDPTGVSMVRVGERSGELGRMLKGVASYWTGVNRNRMKRLLALIEPVTILIIGAAIGIIMVGIMLAIASLSNLTI</sequence>
<dbReference type="InterPro" id="IPR018076">
    <property type="entry name" value="T2SS_GspF_dom"/>
</dbReference>
<dbReference type="InterPro" id="IPR003004">
    <property type="entry name" value="GspF/PilC"/>
</dbReference>
<dbReference type="PRINTS" id="PR00812">
    <property type="entry name" value="BCTERIALGSPF"/>
</dbReference>
<keyword evidence="4 7" id="KW-0812">Transmembrane</keyword>
<keyword evidence="6 7" id="KW-0472">Membrane</keyword>
<feature type="domain" description="Type II secretion system protein GspF" evidence="8">
    <location>
        <begin position="66"/>
        <end position="188"/>
    </location>
</feature>
<comment type="subcellular location">
    <subcellularLocation>
        <location evidence="1">Cell membrane</location>
        <topology evidence="1">Multi-pass membrane protein</topology>
    </subcellularLocation>
</comment>
<name>A0ABX7M2E2_9RHOO</name>
<organism evidence="9 10">
    <name type="scientific">Niveibacterium microcysteis</name>
    <dbReference type="NCBI Taxonomy" id="2811415"/>
    <lineage>
        <taxon>Bacteria</taxon>
        <taxon>Pseudomonadati</taxon>
        <taxon>Pseudomonadota</taxon>
        <taxon>Betaproteobacteria</taxon>
        <taxon>Rhodocyclales</taxon>
        <taxon>Rhodocyclaceae</taxon>
        <taxon>Niveibacterium</taxon>
    </lineage>
</organism>
<keyword evidence="3" id="KW-1003">Cell membrane</keyword>
<gene>
    <name evidence="9" type="ORF">JY500_13965</name>
</gene>
<comment type="similarity">
    <text evidence="2">Belongs to the GSP F family.</text>
</comment>
<dbReference type="Gene3D" id="1.20.81.30">
    <property type="entry name" value="Type II secretion system (T2SS), domain F"/>
    <property type="match status" value="2"/>
</dbReference>
<evidence type="ECO:0000256" key="6">
    <source>
        <dbReference type="ARBA" id="ARBA00023136"/>
    </source>
</evidence>
<dbReference type="EMBL" id="CP071060">
    <property type="protein sequence ID" value="QSI75596.1"/>
    <property type="molecule type" value="Genomic_DNA"/>
</dbReference>
<protein>
    <submittedName>
        <fullName evidence="9">Type II secretion system F family protein</fullName>
    </submittedName>
</protein>
<feature type="transmembrane region" description="Helical" evidence="7">
    <location>
        <begin position="364"/>
        <end position="392"/>
    </location>
</feature>
<evidence type="ECO:0000256" key="5">
    <source>
        <dbReference type="ARBA" id="ARBA00022989"/>
    </source>
</evidence>
<evidence type="ECO:0000259" key="8">
    <source>
        <dbReference type="Pfam" id="PF00482"/>
    </source>
</evidence>
<feature type="transmembrane region" description="Helical" evidence="7">
    <location>
        <begin position="219"/>
        <end position="237"/>
    </location>
</feature>
<dbReference type="Proteomes" id="UP000663570">
    <property type="component" value="Chromosome"/>
</dbReference>
<evidence type="ECO:0000256" key="7">
    <source>
        <dbReference type="SAM" id="Phobius"/>
    </source>
</evidence>
<dbReference type="InterPro" id="IPR042094">
    <property type="entry name" value="T2SS_GspF_sf"/>
</dbReference>
<accession>A0ABX7M2E2</accession>
<evidence type="ECO:0000313" key="9">
    <source>
        <dbReference type="EMBL" id="QSI75596.1"/>
    </source>
</evidence>
<evidence type="ECO:0000256" key="2">
    <source>
        <dbReference type="ARBA" id="ARBA00005745"/>
    </source>
</evidence>